<dbReference type="InterPro" id="IPR050256">
    <property type="entry name" value="Glycosyltransferase_2"/>
</dbReference>
<feature type="non-terminal residue" evidence="9">
    <location>
        <position position="149"/>
    </location>
</feature>
<reference evidence="9" key="1">
    <citation type="journal article" date="2014" name="Front. Microbiol.">
        <title>High frequency of phylogenetically diverse reductive dehalogenase-homologous genes in deep subseafloor sedimentary metagenomes.</title>
        <authorList>
            <person name="Kawai M."/>
            <person name="Futagami T."/>
            <person name="Toyoda A."/>
            <person name="Takaki Y."/>
            <person name="Nishi S."/>
            <person name="Hori S."/>
            <person name="Arai W."/>
            <person name="Tsubouchi T."/>
            <person name="Morono Y."/>
            <person name="Uchiyama I."/>
            <person name="Ito T."/>
            <person name="Fujiyama A."/>
            <person name="Inagaki F."/>
            <person name="Takami H."/>
        </authorList>
    </citation>
    <scope>NUCLEOTIDE SEQUENCE</scope>
    <source>
        <strain evidence="9">Expedition CK06-06</strain>
    </source>
</reference>
<feature type="domain" description="Glycosyltransferase 2-like" evidence="8">
    <location>
        <begin position="9"/>
        <end position="139"/>
    </location>
</feature>
<keyword evidence="5" id="KW-0448">Lipopolysaccharide biosynthesis</keyword>
<evidence type="ECO:0000313" key="9">
    <source>
        <dbReference type="EMBL" id="GAG46549.1"/>
    </source>
</evidence>
<evidence type="ECO:0000256" key="6">
    <source>
        <dbReference type="ARBA" id="ARBA00022989"/>
    </source>
</evidence>
<evidence type="ECO:0000256" key="1">
    <source>
        <dbReference type="ARBA" id="ARBA00022475"/>
    </source>
</evidence>
<dbReference type="InterPro" id="IPR029044">
    <property type="entry name" value="Nucleotide-diphossugar_trans"/>
</dbReference>
<evidence type="ECO:0000256" key="3">
    <source>
        <dbReference type="ARBA" id="ARBA00022679"/>
    </source>
</evidence>
<protein>
    <recommendedName>
        <fullName evidence="8">Glycosyltransferase 2-like domain-containing protein</fullName>
    </recommendedName>
</protein>
<keyword evidence="7" id="KW-0472">Membrane</keyword>
<evidence type="ECO:0000256" key="2">
    <source>
        <dbReference type="ARBA" id="ARBA00022676"/>
    </source>
</evidence>
<evidence type="ECO:0000256" key="7">
    <source>
        <dbReference type="ARBA" id="ARBA00023136"/>
    </source>
</evidence>
<dbReference type="Gene3D" id="3.90.550.10">
    <property type="entry name" value="Spore Coat Polysaccharide Biosynthesis Protein SpsA, Chain A"/>
    <property type="match status" value="1"/>
</dbReference>
<dbReference type="GO" id="GO:0009103">
    <property type="term" value="P:lipopolysaccharide biosynthetic process"/>
    <property type="evidence" value="ECO:0007669"/>
    <property type="project" value="UniProtKB-KW"/>
</dbReference>
<name>X0XTK7_9ZZZZ</name>
<dbReference type="Pfam" id="PF00535">
    <property type="entry name" value="Glycos_transf_2"/>
    <property type="match status" value="1"/>
</dbReference>
<dbReference type="PANTHER" id="PTHR48090">
    <property type="entry name" value="UNDECAPRENYL-PHOSPHATE 4-DEOXY-4-FORMAMIDO-L-ARABINOSE TRANSFERASE-RELATED"/>
    <property type="match status" value="1"/>
</dbReference>
<comment type="caution">
    <text evidence="9">The sequence shown here is derived from an EMBL/GenBank/DDBJ whole genome shotgun (WGS) entry which is preliminary data.</text>
</comment>
<gene>
    <name evidence="9" type="ORF">S01H1_75037</name>
</gene>
<evidence type="ECO:0000256" key="4">
    <source>
        <dbReference type="ARBA" id="ARBA00022692"/>
    </source>
</evidence>
<evidence type="ECO:0000259" key="8">
    <source>
        <dbReference type="Pfam" id="PF00535"/>
    </source>
</evidence>
<dbReference type="EMBL" id="BARS01050235">
    <property type="protein sequence ID" value="GAG46549.1"/>
    <property type="molecule type" value="Genomic_DNA"/>
</dbReference>
<sequence length="149" mass="17379">MRKNNNAVSIIVPVYNEEKSLNPLYKRLLKVLNKNFPDWEIIFVINGCTDRSSDICLEFSRSKKVRVIKLRKPSKSLALDSGFKQAKMNYVATIDADLQDQPEELPKLFKKLKKDKLDCVIGWRKNRQDNFEKKLLSSFFNLINRKISG</sequence>
<keyword evidence="3" id="KW-0808">Transferase</keyword>
<keyword evidence="2" id="KW-0328">Glycosyltransferase</keyword>
<dbReference type="InterPro" id="IPR001173">
    <property type="entry name" value="Glyco_trans_2-like"/>
</dbReference>
<dbReference type="GO" id="GO:0005886">
    <property type="term" value="C:plasma membrane"/>
    <property type="evidence" value="ECO:0007669"/>
    <property type="project" value="TreeGrafter"/>
</dbReference>
<proteinExistence type="predicted"/>
<accession>X0XTK7</accession>
<dbReference type="SUPFAM" id="SSF53448">
    <property type="entry name" value="Nucleotide-diphospho-sugar transferases"/>
    <property type="match status" value="1"/>
</dbReference>
<dbReference type="AlphaFoldDB" id="X0XTK7"/>
<evidence type="ECO:0000256" key="5">
    <source>
        <dbReference type="ARBA" id="ARBA00022985"/>
    </source>
</evidence>
<organism evidence="9">
    <name type="scientific">marine sediment metagenome</name>
    <dbReference type="NCBI Taxonomy" id="412755"/>
    <lineage>
        <taxon>unclassified sequences</taxon>
        <taxon>metagenomes</taxon>
        <taxon>ecological metagenomes</taxon>
    </lineage>
</organism>
<keyword evidence="6" id="KW-1133">Transmembrane helix</keyword>
<dbReference type="PANTHER" id="PTHR48090:SF3">
    <property type="entry name" value="UNDECAPRENYL-PHOSPHATE 4-DEOXY-4-FORMAMIDO-L-ARABINOSE TRANSFERASE"/>
    <property type="match status" value="1"/>
</dbReference>
<dbReference type="GO" id="GO:0099621">
    <property type="term" value="F:undecaprenyl-phosphate 4-deoxy-4-formamido-L-arabinose transferase activity"/>
    <property type="evidence" value="ECO:0007669"/>
    <property type="project" value="TreeGrafter"/>
</dbReference>
<keyword evidence="1" id="KW-1003">Cell membrane</keyword>
<keyword evidence="4" id="KW-0812">Transmembrane</keyword>